<feature type="transmembrane region" description="Helical" evidence="1">
    <location>
        <begin position="6"/>
        <end position="28"/>
    </location>
</feature>
<evidence type="ECO:0000256" key="1">
    <source>
        <dbReference type="SAM" id="Phobius"/>
    </source>
</evidence>
<keyword evidence="1" id="KW-0472">Membrane</keyword>
<reference evidence="3" key="1">
    <citation type="submission" date="2016-10" db="EMBL/GenBank/DDBJ databases">
        <authorList>
            <person name="Varghese N."/>
            <person name="Submissions S."/>
        </authorList>
    </citation>
    <scope>NUCLEOTIDE SEQUENCE [LARGE SCALE GENOMIC DNA]</scope>
    <source>
        <strain evidence="3">DSM 44232</strain>
    </source>
</reference>
<keyword evidence="1" id="KW-0812">Transmembrane</keyword>
<organism evidence="2 3">
    <name type="scientific">Lentzea waywayandensis</name>
    <dbReference type="NCBI Taxonomy" id="84724"/>
    <lineage>
        <taxon>Bacteria</taxon>
        <taxon>Bacillati</taxon>
        <taxon>Actinomycetota</taxon>
        <taxon>Actinomycetes</taxon>
        <taxon>Pseudonocardiales</taxon>
        <taxon>Pseudonocardiaceae</taxon>
        <taxon>Lentzea</taxon>
    </lineage>
</organism>
<sequence>MADTPRWVKIMGIVIAVVIVLFLVLLGLPIEHGPGMHR</sequence>
<dbReference type="Proteomes" id="UP000198583">
    <property type="component" value="Unassembled WGS sequence"/>
</dbReference>
<gene>
    <name evidence="2" type="ORF">SAMN04488564_108102</name>
</gene>
<dbReference type="STRING" id="84724.SAMN04488564_108102"/>
<keyword evidence="3" id="KW-1185">Reference proteome</keyword>
<keyword evidence="1" id="KW-1133">Transmembrane helix</keyword>
<evidence type="ECO:0000313" key="2">
    <source>
        <dbReference type="EMBL" id="SFR24843.1"/>
    </source>
</evidence>
<dbReference type="AlphaFoldDB" id="A0A1I6F4J2"/>
<evidence type="ECO:0000313" key="3">
    <source>
        <dbReference type="Proteomes" id="UP000198583"/>
    </source>
</evidence>
<protein>
    <submittedName>
        <fullName evidence="2">Uncharacterized protein</fullName>
    </submittedName>
</protein>
<proteinExistence type="predicted"/>
<dbReference type="EMBL" id="FOYL01000008">
    <property type="protein sequence ID" value="SFR24843.1"/>
    <property type="molecule type" value="Genomic_DNA"/>
</dbReference>
<name>A0A1I6F4J2_9PSEU</name>
<accession>A0A1I6F4J2</accession>